<feature type="transmembrane region" description="Helical" evidence="8">
    <location>
        <begin position="169"/>
        <end position="192"/>
    </location>
</feature>
<evidence type="ECO:0000313" key="9">
    <source>
        <dbReference type="EMBL" id="PIP86770.1"/>
    </source>
</evidence>
<feature type="transmembrane region" description="Helical" evidence="8">
    <location>
        <begin position="198"/>
        <end position="225"/>
    </location>
</feature>
<evidence type="ECO:0000256" key="7">
    <source>
        <dbReference type="ARBA" id="ARBA00023136"/>
    </source>
</evidence>
<dbReference type="InterPro" id="IPR004268">
    <property type="entry name" value="MurJ"/>
</dbReference>
<name>A0A2H0DYV6_9BACT</name>
<feature type="transmembrane region" description="Helical" evidence="8">
    <location>
        <begin position="285"/>
        <end position="303"/>
    </location>
</feature>
<dbReference type="InterPro" id="IPR051050">
    <property type="entry name" value="Lipid_II_flippase_MurJ/MviN"/>
</dbReference>
<reference evidence="9 10" key="1">
    <citation type="submission" date="2017-09" db="EMBL/GenBank/DDBJ databases">
        <title>Depth-based differentiation of microbial function through sediment-hosted aquifers and enrichment of novel symbionts in the deep terrestrial subsurface.</title>
        <authorList>
            <person name="Probst A.J."/>
            <person name="Ladd B."/>
            <person name="Jarett J.K."/>
            <person name="Geller-Mcgrath D.E."/>
            <person name="Sieber C.M."/>
            <person name="Emerson J.B."/>
            <person name="Anantharaman K."/>
            <person name="Thomas B.C."/>
            <person name="Malmstrom R."/>
            <person name="Stieglmeier M."/>
            <person name="Klingl A."/>
            <person name="Woyke T."/>
            <person name="Ryan C.M."/>
            <person name="Banfield J.F."/>
        </authorList>
    </citation>
    <scope>NUCLEOTIDE SEQUENCE [LARGE SCALE GENOMIC DNA]</scope>
    <source>
        <strain evidence="9">CG22_combo_CG10-13_8_21_14_all_43_18</strain>
    </source>
</reference>
<keyword evidence="5" id="KW-0573">Peptidoglycan synthesis</keyword>
<feature type="transmembrane region" description="Helical" evidence="8">
    <location>
        <begin position="391"/>
        <end position="414"/>
    </location>
</feature>
<evidence type="ECO:0000313" key="10">
    <source>
        <dbReference type="Proteomes" id="UP000231276"/>
    </source>
</evidence>
<keyword evidence="7 8" id="KW-0472">Membrane</keyword>
<dbReference type="Pfam" id="PF03023">
    <property type="entry name" value="MurJ"/>
    <property type="match status" value="1"/>
</dbReference>
<feature type="transmembrane region" description="Helical" evidence="8">
    <location>
        <begin position="137"/>
        <end position="157"/>
    </location>
</feature>
<dbReference type="GO" id="GO:0009252">
    <property type="term" value="P:peptidoglycan biosynthetic process"/>
    <property type="evidence" value="ECO:0007669"/>
    <property type="project" value="UniProtKB-KW"/>
</dbReference>
<evidence type="ECO:0000256" key="1">
    <source>
        <dbReference type="ARBA" id="ARBA00004651"/>
    </source>
</evidence>
<evidence type="ECO:0000256" key="8">
    <source>
        <dbReference type="SAM" id="Phobius"/>
    </source>
</evidence>
<dbReference type="GO" id="GO:0005886">
    <property type="term" value="C:plasma membrane"/>
    <property type="evidence" value="ECO:0007669"/>
    <property type="project" value="UniProtKB-SubCell"/>
</dbReference>
<dbReference type="Proteomes" id="UP000231276">
    <property type="component" value="Unassembled WGS sequence"/>
</dbReference>
<comment type="subcellular location">
    <subcellularLocation>
        <location evidence="1">Cell membrane</location>
        <topology evidence="1">Multi-pass membrane protein</topology>
    </subcellularLocation>
</comment>
<keyword evidence="3 8" id="KW-0812">Transmembrane</keyword>
<feature type="transmembrane region" description="Helical" evidence="8">
    <location>
        <begin position="246"/>
        <end position="265"/>
    </location>
</feature>
<keyword evidence="6 8" id="KW-1133">Transmembrane helix</keyword>
<feature type="transmembrane region" description="Helical" evidence="8">
    <location>
        <begin position="20"/>
        <end position="36"/>
    </location>
</feature>
<dbReference type="GO" id="GO:0034204">
    <property type="term" value="P:lipid translocation"/>
    <property type="evidence" value="ECO:0007669"/>
    <property type="project" value="TreeGrafter"/>
</dbReference>
<sequence>MVKKVLKLFRGEIKGLHQAAYLLGLFAFLSQILGLARDRLLAHSFGAGETLDIYYAAFRLPDLIFVAIASSVSIFVLVPFLIDKLDRKKEEAKIFVDNVFSFFFALIVFASFVSFALAPALLRLLFPGFEASALDSLVGLSRIFLLSPILLGLSNLFSSITQVYKRFFVYALSPLLYNLGIILGIVFLYPAFGLSGLGLGVVFGAFLHLLIQVPVVSGSGLLPSFRLNLDLKEIFDVVKISFPRTLTLTLSNITILVLISLASVLGEGSISVFNLSFNLQSVPLSIIGVSYSVAAFPTLARFFSSGDREKFVGHIIASARHIIFWSLPVIFLFIVLRAQIVRVVLGSGQFGWEDTRLSAAALALFAVSALSQALVMLFVRGYYAAGFTKKPLIVNAFSSILTIVLAFALVSLFSKNDSFRFFLESLLRIEDLPGTSVIMLPLAYSLGMTGNLIALWMLFKKDFKEFLLPLKDAFFHSIVASFFMSFTAFYFLKIFDDVFDINTFWGILLQGLFSALAGALLGLLLLKIFKNREMEEITRFVRTKFWKVKVIQGETESL</sequence>
<keyword evidence="4" id="KW-0133">Cell shape</keyword>
<feature type="transmembrane region" description="Helical" evidence="8">
    <location>
        <begin position="434"/>
        <end position="459"/>
    </location>
</feature>
<evidence type="ECO:0008006" key="11">
    <source>
        <dbReference type="Google" id="ProtNLM"/>
    </source>
</evidence>
<feature type="transmembrane region" description="Helical" evidence="8">
    <location>
        <begin position="323"/>
        <end position="345"/>
    </location>
</feature>
<evidence type="ECO:0000256" key="3">
    <source>
        <dbReference type="ARBA" id="ARBA00022692"/>
    </source>
</evidence>
<feature type="transmembrane region" description="Helical" evidence="8">
    <location>
        <begin position="504"/>
        <end position="526"/>
    </location>
</feature>
<evidence type="ECO:0000256" key="4">
    <source>
        <dbReference type="ARBA" id="ARBA00022960"/>
    </source>
</evidence>
<keyword evidence="2" id="KW-1003">Cell membrane</keyword>
<feature type="transmembrane region" description="Helical" evidence="8">
    <location>
        <begin position="63"/>
        <end position="82"/>
    </location>
</feature>
<organism evidence="9 10">
    <name type="scientific">Candidatus Campbellbacteria bacterium CG22_combo_CG10-13_8_21_14_all_43_18</name>
    <dbReference type="NCBI Taxonomy" id="1974530"/>
    <lineage>
        <taxon>Bacteria</taxon>
        <taxon>Candidatus Campbelliibacteriota</taxon>
    </lineage>
</organism>
<proteinExistence type="predicted"/>
<feature type="transmembrane region" description="Helical" evidence="8">
    <location>
        <begin position="473"/>
        <end position="492"/>
    </location>
</feature>
<feature type="transmembrane region" description="Helical" evidence="8">
    <location>
        <begin position="357"/>
        <end position="379"/>
    </location>
</feature>
<evidence type="ECO:0000256" key="2">
    <source>
        <dbReference type="ARBA" id="ARBA00022475"/>
    </source>
</evidence>
<accession>A0A2H0DYV6</accession>
<dbReference type="EMBL" id="PCTS01000004">
    <property type="protein sequence ID" value="PIP86770.1"/>
    <property type="molecule type" value="Genomic_DNA"/>
</dbReference>
<evidence type="ECO:0000256" key="5">
    <source>
        <dbReference type="ARBA" id="ARBA00022984"/>
    </source>
</evidence>
<comment type="caution">
    <text evidence="9">The sequence shown here is derived from an EMBL/GenBank/DDBJ whole genome shotgun (WGS) entry which is preliminary data.</text>
</comment>
<dbReference type="PANTHER" id="PTHR47019:SF1">
    <property type="entry name" value="LIPID II FLIPPASE MURJ"/>
    <property type="match status" value="1"/>
</dbReference>
<dbReference type="AlphaFoldDB" id="A0A2H0DYV6"/>
<gene>
    <name evidence="9" type="ORF">COW82_00235</name>
</gene>
<feature type="transmembrane region" description="Helical" evidence="8">
    <location>
        <begin position="94"/>
        <end position="117"/>
    </location>
</feature>
<evidence type="ECO:0000256" key="6">
    <source>
        <dbReference type="ARBA" id="ARBA00022989"/>
    </source>
</evidence>
<protein>
    <recommendedName>
        <fullName evidence="11">Lipid II flippase MurJ</fullName>
    </recommendedName>
</protein>
<dbReference type="PRINTS" id="PR01806">
    <property type="entry name" value="VIRFACTRMVIN"/>
</dbReference>
<dbReference type="PANTHER" id="PTHR47019">
    <property type="entry name" value="LIPID II FLIPPASE MURJ"/>
    <property type="match status" value="1"/>
</dbReference>
<dbReference type="GO" id="GO:0008360">
    <property type="term" value="P:regulation of cell shape"/>
    <property type="evidence" value="ECO:0007669"/>
    <property type="project" value="UniProtKB-KW"/>
</dbReference>
<dbReference type="GO" id="GO:0015648">
    <property type="term" value="F:lipid-linked peptidoglycan transporter activity"/>
    <property type="evidence" value="ECO:0007669"/>
    <property type="project" value="TreeGrafter"/>
</dbReference>